<dbReference type="OrthoDB" id="9782542at2"/>
<sequence length="475" mass="50589">MASHRIKDRPIPNFGGLNAPRPLHGSAFTASHKLRSAIVMIIIGIFTFVSTAVGAGTYALIQAPKIIDVITQPGGEKEKIVDPNEGKPIQFLVLGQDTRDGKSNAALGGTSDKGEHNADTTMVVQISADRSYINIVSIPRDSLVDAPSCQTTKGTVPARHNVMFNSIFATGWNVGGDLSSAASCTMNAVNALTGLKLEHFIVVDFQGLQGMINAIGGVNVCLPTDVKDGYTGLDLKQGLQHLDGTQATEYARMRHGIGTDGSDMMRAARQQYLVKQIMTETLSKNLLTDSPKLYRLADAALKSLNISSGLASATTLVGLAVSLHGIKSDHMYARTISVVPAPSDPQNRVVWDSSAHETWDTLREYRPLTQEDMSEQNNSSEKQGSNSNSQNPNSQNSNSQNPTQSQGTGENNSQQGTPDPNTGLITTANGTLIDPVSGGTVDKKNGMIRDPKTGQYTGVANQYLNATVCAVPAQK</sequence>
<gene>
    <name evidence="5" type="ORF">GA0061077_0603</name>
</gene>
<dbReference type="EMBL" id="FMBL01000001">
    <property type="protein sequence ID" value="SCC79160.1"/>
    <property type="molecule type" value="Genomic_DNA"/>
</dbReference>
<accession>A0A1C4H3D0</accession>
<feature type="region of interest" description="Disordered" evidence="2">
    <location>
        <begin position="371"/>
        <end position="447"/>
    </location>
</feature>
<evidence type="ECO:0000259" key="4">
    <source>
        <dbReference type="Pfam" id="PF03816"/>
    </source>
</evidence>
<dbReference type="STRING" id="1505727.GA0061077_0603"/>
<evidence type="ECO:0000256" key="3">
    <source>
        <dbReference type="SAM" id="Phobius"/>
    </source>
</evidence>
<feature type="compositionally biased region" description="Polar residues" evidence="2">
    <location>
        <begin position="409"/>
        <end position="430"/>
    </location>
</feature>
<comment type="similarity">
    <text evidence="1">Belongs to the LytR/CpsA/Psr (LCP) family.</text>
</comment>
<dbReference type="Gene3D" id="3.40.630.190">
    <property type="entry name" value="LCP protein"/>
    <property type="match status" value="1"/>
</dbReference>
<feature type="compositionally biased region" description="Low complexity" evidence="2">
    <location>
        <begin position="383"/>
        <end position="408"/>
    </location>
</feature>
<dbReference type="Pfam" id="PF03816">
    <property type="entry name" value="LytR_cpsA_psr"/>
    <property type="match status" value="1"/>
</dbReference>
<keyword evidence="3" id="KW-0472">Membrane</keyword>
<name>A0A1C4H3D0_9BIFI</name>
<feature type="domain" description="Cell envelope-related transcriptional attenuator" evidence="4">
    <location>
        <begin position="117"/>
        <end position="281"/>
    </location>
</feature>
<dbReference type="InterPro" id="IPR050922">
    <property type="entry name" value="LytR/CpsA/Psr_CW_biosynth"/>
</dbReference>
<dbReference type="PANTHER" id="PTHR33392">
    <property type="entry name" value="POLYISOPRENYL-TEICHOIC ACID--PEPTIDOGLYCAN TEICHOIC ACID TRANSFERASE TAGU"/>
    <property type="match status" value="1"/>
</dbReference>
<keyword evidence="3" id="KW-1133">Transmembrane helix</keyword>
<evidence type="ECO:0000313" key="6">
    <source>
        <dbReference type="Proteomes" id="UP000242610"/>
    </source>
</evidence>
<evidence type="ECO:0000256" key="1">
    <source>
        <dbReference type="ARBA" id="ARBA00006068"/>
    </source>
</evidence>
<reference evidence="6" key="1">
    <citation type="submission" date="2016-08" db="EMBL/GenBank/DDBJ databases">
        <authorList>
            <person name="Varghese N."/>
            <person name="Submissions Spin"/>
        </authorList>
    </citation>
    <scope>NUCLEOTIDE SEQUENCE [LARGE SCALE GENOMIC DNA]</scope>
    <source>
        <strain evidence="6">R-52791</strain>
    </source>
</reference>
<keyword evidence="6" id="KW-1185">Reference proteome</keyword>
<organism evidence="5 6">
    <name type="scientific">Bifidobacterium commune</name>
    <dbReference type="NCBI Taxonomy" id="1505727"/>
    <lineage>
        <taxon>Bacteria</taxon>
        <taxon>Bacillati</taxon>
        <taxon>Actinomycetota</taxon>
        <taxon>Actinomycetes</taxon>
        <taxon>Bifidobacteriales</taxon>
        <taxon>Bifidobacteriaceae</taxon>
        <taxon>Bifidobacterium</taxon>
    </lineage>
</organism>
<feature type="transmembrane region" description="Helical" evidence="3">
    <location>
        <begin position="37"/>
        <end position="61"/>
    </location>
</feature>
<proteinExistence type="inferred from homology"/>
<protein>
    <submittedName>
        <fullName evidence="5">Transcriptional attenuator, LytR family</fullName>
    </submittedName>
</protein>
<dbReference type="AlphaFoldDB" id="A0A1C4H3D0"/>
<dbReference type="PANTHER" id="PTHR33392:SF6">
    <property type="entry name" value="POLYISOPRENYL-TEICHOIC ACID--PEPTIDOGLYCAN TEICHOIC ACID TRANSFERASE TAGU"/>
    <property type="match status" value="1"/>
</dbReference>
<evidence type="ECO:0000313" key="5">
    <source>
        <dbReference type="EMBL" id="SCC79160.1"/>
    </source>
</evidence>
<evidence type="ECO:0000256" key="2">
    <source>
        <dbReference type="SAM" id="MobiDB-lite"/>
    </source>
</evidence>
<dbReference type="RefSeq" id="WP_091847408.1">
    <property type="nucleotide sequence ID" value="NZ_FMBL01000001.1"/>
</dbReference>
<keyword evidence="3" id="KW-0812">Transmembrane</keyword>
<dbReference type="InterPro" id="IPR004474">
    <property type="entry name" value="LytR_CpsA_psr"/>
</dbReference>
<dbReference type="Proteomes" id="UP000242610">
    <property type="component" value="Unassembled WGS sequence"/>
</dbReference>
<dbReference type="NCBIfam" id="TIGR00350">
    <property type="entry name" value="lytR_cpsA_psr"/>
    <property type="match status" value="1"/>
</dbReference>